<gene>
    <name evidence="1" type="ORF">OEA41_004276</name>
</gene>
<comment type="caution">
    <text evidence="1">The sequence shown here is derived from an EMBL/GenBank/DDBJ whole genome shotgun (WGS) entry which is preliminary data.</text>
</comment>
<dbReference type="Proteomes" id="UP001276659">
    <property type="component" value="Unassembled WGS sequence"/>
</dbReference>
<accession>A0AAE0DG06</accession>
<sequence>MSALLDLPVELQIQIYRLALFNEGAYHITVQNSKKIFSFPLRVKDEFSALQNIGPVGHHVATAYPCGCKDARGFKSACTKKLHLCRETDPYKRMGCACDARPTNMALLSVCHSIRKVAVPIVCGENILDLVLREDTLPFLEDLTPLARGSIEKISLTIQLCNTHLDEQVGRANVLAYIRKHLKSLRSLVVTVYDESDTFADFDARLRRHPSLIATIKNRHESREEFKRLGLSAVNKLLERWNMRWLRALAEITGLSTFQFNLYTLVEISNDGWNVVEGFRQGPLAAQAILRGCLEDRVCQPRQEVTVGQLPFAEEE</sequence>
<name>A0AAE0DG06_9LECA</name>
<dbReference type="EMBL" id="JASNWA010000010">
    <property type="protein sequence ID" value="KAK3167830.1"/>
    <property type="molecule type" value="Genomic_DNA"/>
</dbReference>
<evidence type="ECO:0000313" key="2">
    <source>
        <dbReference type="Proteomes" id="UP001276659"/>
    </source>
</evidence>
<proteinExistence type="predicted"/>
<reference evidence="1" key="1">
    <citation type="submission" date="2022-11" db="EMBL/GenBank/DDBJ databases">
        <title>Chromosomal genome sequence assembly and mating type (MAT) locus characterization of the leprose asexual lichenized fungus Lepraria neglecta (Nyl.) Erichsen.</title>
        <authorList>
            <person name="Allen J.L."/>
            <person name="Pfeffer B."/>
        </authorList>
    </citation>
    <scope>NUCLEOTIDE SEQUENCE</scope>
    <source>
        <strain evidence="1">Allen 5258</strain>
    </source>
</reference>
<dbReference type="AlphaFoldDB" id="A0AAE0DG06"/>
<organism evidence="1 2">
    <name type="scientific">Lepraria neglecta</name>
    <dbReference type="NCBI Taxonomy" id="209136"/>
    <lineage>
        <taxon>Eukaryota</taxon>
        <taxon>Fungi</taxon>
        <taxon>Dikarya</taxon>
        <taxon>Ascomycota</taxon>
        <taxon>Pezizomycotina</taxon>
        <taxon>Lecanoromycetes</taxon>
        <taxon>OSLEUM clade</taxon>
        <taxon>Lecanoromycetidae</taxon>
        <taxon>Lecanorales</taxon>
        <taxon>Lecanorineae</taxon>
        <taxon>Stereocaulaceae</taxon>
        <taxon>Lepraria</taxon>
    </lineage>
</organism>
<dbReference type="PANTHER" id="PTHR38790">
    <property type="entry name" value="2EXR DOMAIN-CONTAINING PROTEIN-RELATED"/>
    <property type="match status" value="1"/>
</dbReference>
<evidence type="ECO:0000313" key="1">
    <source>
        <dbReference type="EMBL" id="KAK3167830.1"/>
    </source>
</evidence>
<protein>
    <submittedName>
        <fullName evidence="1">Uncharacterized protein</fullName>
    </submittedName>
</protein>
<dbReference type="PANTHER" id="PTHR38790:SF4">
    <property type="entry name" value="2EXR DOMAIN-CONTAINING PROTEIN"/>
    <property type="match status" value="1"/>
</dbReference>
<keyword evidence="2" id="KW-1185">Reference proteome</keyword>